<evidence type="ECO:0000313" key="4">
    <source>
        <dbReference type="Proteomes" id="UP000094112"/>
    </source>
</evidence>
<organism evidence="3 4">
    <name type="scientific">Wickerhamomyces anomalus (strain ATCC 58044 / CBS 1984 / NCYC 433 / NRRL Y-366-8)</name>
    <name type="common">Yeast</name>
    <name type="synonym">Hansenula anomala</name>
    <dbReference type="NCBI Taxonomy" id="683960"/>
    <lineage>
        <taxon>Eukaryota</taxon>
        <taxon>Fungi</taxon>
        <taxon>Dikarya</taxon>
        <taxon>Ascomycota</taxon>
        <taxon>Saccharomycotina</taxon>
        <taxon>Saccharomycetes</taxon>
        <taxon>Phaffomycetales</taxon>
        <taxon>Wickerhamomycetaceae</taxon>
        <taxon>Wickerhamomyces</taxon>
    </lineage>
</organism>
<feature type="non-terminal residue" evidence="3">
    <location>
        <position position="58"/>
    </location>
</feature>
<dbReference type="InterPro" id="IPR011990">
    <property type="entry name" value="TPR-like_helical_dom_sf"/>
</dbReference>
<name>A0A1E3P6P0_WICAA</name>
<dbReference type="OrthoDB" id="10250354at2759"/>
<proteinExistence type="predicted"/>
<keyword evidence="2" id="KW-0802">TPR repeat</keyword>
<evidence type="ECO:0000313" key="3">
    <source>
        <dbReference type="EMBL" id="ODQ61089.1"/>
    </source>
</evidence>
<dbReference type="AlphaFoldDB" id="A0A1E3P6P0"/>
<protein>
    <submittedName>
        <fullName evidence="3">Uncharacterized protein</fullName>
    </submittedName>
</protein>
<dbReference type="SUPFAM" id="SSF48452">
    <property type="entry name" value="TPR-like"/>
    <property type="match status" value="1"/>
</dbReference>
<dbReference type="Gene3D" id="1.25.40.10">
    <property type="entry name" value="Tetratricopeptide repeat domain"/>
    <property type="match status" value="1"/>
</dbReference>
<evidence type="ECO:0000256" key="2">
    <source>
        <dbReference type="ARBA" id="ARBA00022803"/>
    </source>
</evidence>
<gene>
    <name evidence="3" type="ORF">WICANDRAFT_21514</name>
</gene>
<dbReference type="GO" id="GO:0051879">
    <property type="term" value="F:Hsp90 protein binding"/>
    <property type="evidence" value="ECO:0007669"/>
    <property type="project" value="TreeGrafter"/>
</dbReference>
<feature type="non-terminal residue" evidence="3">
    <location>
        <position position="1"/>
    </location>
</feature>
<evidence type="ECO:0000256" key="1">
    <source>
        <dbReference type="ARBA" id="ARBA00022737"/>
    </source>
</evidence>
<dbReference type="GeneID" id="30198151"/>
<dbReference type="EMBL" id="KV454209">
    <property type="protein sequence ID" value="ODQ61089.1"/>
    <property type="molecule type" value="Genomic_DNA"/>
</dbReference>
<keyword evidence="1" id="KW-0677">Repeat</keyword>
<reference evidence="3 4" key="1">
    <citation type="journal article" date="2016" name="Proc. Natl. Acad. Sci. U.S.A.">
        <title>Comparative genomics of biotechnologically important yeasts.</title>
        <authorList>
            <person name="Riley R."/>
            <person name="Haridas S."/>
            <person name="Wolfe K.H."/>
            <person name="Lopes M.R."/>
            <person name="Hittinger C.T."/>
            <person name="Goeker M."/>
            <person name="Salamov A.A."/>
            <person name="Wisecaver J.H."/>
            <person name="Long T.M."/>
            <person name="Calvey C.H."/>
            <person name="Aerts A.L."/>
            <person name="Barry K.W."/>
            <person name="Choi C."/>
            <person name="Clum A."/>
            <person name="Coughlan A.Y."/>
            <person name="Deshpande S."/>
            <person name="Douglass A.P."/>
            <person name="Hanson S.J."/>
            <person name="Klenk H.-P."/>
            <person name="LaButti K.M."/>
            <person name="Lapidus A."/>
            <person name="Lindquist E.A."/>
            <person name="Lipzen A.M."/>
            <person name="Meier-Kolthoff J.P."/>
            <person name="Ohm R.A."/>
            <person name="Otillar R.P."/>
            <person name="Pangilinan J.L."/>
            <person name="Peng Y."/>
            <person name="Rokas A."/>
            <person name="Rosa C.A."/>
            <person name="Scheuner C."/>
            <person name="Sibirny A.A."/>
            <person name="Slot J.C."/>
            <person name="Stielow J.B."/>
            <person name="Sun H."/>
            <person name="Kurtzman C.P."/>
            <person name="Blackwell M."/>
            <person name="Grigoriev I.V."/>
            <person name="Jeffries T.W."/>
        </authorList>
    </citation>
    <scope>NUCLEOTIDE SEQUENCE [LARGE SCALE GENOMIC DNA]</scope>
    <source>
        <strain evidence="4">ATCC 58044 / CBS 1984 / NCYC 433 / NRRL Y-366-8</strain>
    </source>
</reference>
<dbReference type="PANTHER" id="PTHR22904">
    <property type="entry name" value="TPR REPEAT CONTAINING PROTEIN"/>
    <property type="match status" value="1"/>
</dbReference>
<dbReference type="STRING" id="683960.A0A1E3P6P0"/>
<dbReference type="RefSeq" id="XP_019040296.1">
    <property type="nucleotide sequence ID" value="XM_019180905.1"/>
</dbReference>
<dbReference type="Pfam" id="PF14559">
    <property type="entry name" value="TPR_19"/>
    <property type="match status" value="1"/>
</dbReference>
<keyword evidence="4" id="KW-1185">Reference proteome</keyword>
<dbReference type="PANTHER" id="PTHR22904:SF523">
    <property type="entry name" value="STRESS-INDUCED-PHOSPHOPROTEIN 1"/>
    <property type="match status" value="1"/>
</dbReference>
<accession>A0A1E3P6P0</accession>
<dbReference type="Proteomes" id="UP000094112">
    <property type="component" value="Unassembled WGS sequence"/>
</dbReference>
<sequence length="58" mass="6395">KSKGNEEFAAKNYERAAQLYGDAATLDPSNPVLYSNKAMALIKLSRWTECIEACDKGL</sequence>